<proteinExistence type="predicted"/>
<sequence>MVVFIKGFGIVGPGSFNSEEGDVYQTNNERLRLIREKKWGVRLILLAGAVAVICFITNEEAKECAARPEVPCQAYSRH</sequence>
<reference evidence="1 2" key="1">
    <citation type="journal article" date="2016" name="Nat. Commun.">
        <title>Thousands of microbial genomes shed light on interconnected biogeochemical processes in an aquifer system.</title>
        <authorList>
            <person name="Anantharaman K."/>
            <person name="Brown C.T."/>
            <person name="Hug L.A."/>
            <person name="Sharon I."/>
            <person name="Castelle C.J."/>
            <person name="Probst A.J."/>
            <person name="Thomas B.C."/>
            <person name="Singh A."/>
            <person name="Wilkins M.J."/>
            <person name="Karaoz U."/>
            <person name="Brodie E.L."/>
            <person name="Williams K.H."/>
            <person name="Hubbard S.S."/>
            <person name="Banfield J.F."/>
        </authorList>
    </citation>
    <scope>NUCLEOTIDE SEQUENCE [LARGE SCALE GENOMIC DNA]</scope>
</reference>
<organism evidence="1 2">
    <name type="scientific">Candidatus Adlerbacteria bacterium RIFOXYC1_FULL_48_26</name>
    <dbReference type="NCBI Taxonomy" id="1797247"/>
    <lineage>
        <taxon>Bacteria</taxon>
        <taxon>Candidatus Adleribacteriota</taxon>
    </lineage>
</organism>
<dbReference type="AlphaFoldDB" id="A0A1F4Y4R1"/>
<accession>A0A1F4Y4R1</accession>
<evidence type="ECO:0000313" key="1">
    <source>
        <dbReference type="EMBL" id="OGC88864.1"/>
    </source>
</evidence>
<name>A0A1F4Y4R1_9BACT</name>
<comment type="caution">
    <text evidence="1">The sequence shown here is derived from an EMBL/GenBank/DDBJ whole genome shotgun (WGS) entry which is preliminary data.</text>
</comment>
<dbReference type="EMBL" id="MEXB01000002">
    <property type="protein sequence ID" value="OGC88864.1"/>
    <property type="molecule type" value="Genomic_DNA"/>
</dbReference>
<dbReference type="Proteomes" id="UP000176568">
    <property type="component" value="Unassembled WGS sequence"/>
</dbReference>
<protein>
    <submittedName>
        <fullName evidence="1">Uncharacterized protein</fullName>
    </submittedName>
</protein>
<gene>
    <name evidence="1" type="ORF">A2419_02440</name>
</gene>
<evidence type="ECO:0000313" key="2">
    <source>
        <dbReference type="Proteomes" id="UP000176568"/>
    </source>
</evidence>